<proteinExistence type="predicted"/>
<gene>
    <name evidence="2" type="ORF">5171F_000033</name>
</gene>
<dbReference type="Proteomes" id="UP000426439">
    <property type="component" value="Segment"/>
</dbReference>
<evidence type="ECO:0000313" key="2">
    <source>
        <dbReference type="EMBL" id="QGT52379.1"/>
    </source>
</evidence>
<evidence type="ECO:0000256" key="1">
    <source>
        <dbReference type="SAM" id="MobiDB-lite"/>
    </source>
</evidence>
<reference evidence="2 3" key="1">
    <citation type="submission" date="2019-11" db="EMBL/GenBank/DDBJ databases">
        <title>Genome Sequences of 31 Lactococcus lactis Bacteriophages Isolated from Foods.</title>
        <authorList>
            <person name="Marcelli B."/>
            <person name="de Jong A."/>
            <person name="Kuipers O.P."/>
        </authorList>
    </citation>
    <scope>NUCLEOTIDE SEQUENCE [LARGE SCALE GENOMIC DNA]</scope>
</reference>
<evidence type="ECO:0000313" key="3">
    <source>
        <dbReference type="Proteomes" id="UP000426439"/>
    </source>
</evidence>
<keyword evidence="3" id="KW-1185">Reference proteome</keyword>
<feature type="region of interest" description="Disordered" evidence="1">
    <location>
        <begin position="256"/>
        <end position="277"/>
    </location>
</feature>
<organism evidence="2 3">
    <name type="scientific">Lactococcus phage 5171F</name>
    <dbReference type="NCBI Taxonomy" id="2675235"/>
    <lineage>
        <taxon>Viruses</taxon>
        <taxon>Duplodnaviria</taxon>
        <taxon>Heunggongvirae</taxon>
        <taxon>Uroviricota</taxon>
        <taxon>Caudoviricetes</taxon>
        <taxon>Ceduovirus</taxon>
        <taxon>Ceduovirus cv5171F</taxon>
    </lineage>
</organism>
<protein>
    <submittedName>
        <fullName evidence="2">Uncharacterized protein</fullName>
    </submittedName>
</protein>
<sequence length="676" mass="77401">MTIFKAYCWNPNTGRDFTIKKPNWNIVQRCSLKSIETIQFLPQHIYLLDGTTGSETSKRWQRKKCPDDWNRPFSYGSVITKPQGENKISGIAFCTDYERKQYPSLYPNFVTPNLTKGQKYGLSGTLYNPGINVLEVRLKLLYGTKNELVGTYQVQPNQYLDVKEIYTLPSTETVEKLLLYGTKNELVGTYQVQPNQYLDVKEIYTLPSTETVEKFGIAFEVAQTSDFVQFEVYLPKIEQGGEITPFVEDRDEFNGYRKTNTDDGTPPFTGTYEGTPPQSTDYKVYTWTGSKTDKELFYLEERGICKQEAVWCYSRPLNQRVLIGIDSDTYDTEAGRTLKFHVLNGNKGIFDLTGSVIYPEQFTDKRQTFDSDTKAWADNQEPLYVTDANTAIDCTFGEISSNIIEGYHYQQADKRYRVDELLRSAMVNTGYNMGSFWSDWNFDSYANEMRASYNIENCRISEKINYSSMNEWTGSVSFPTGVVLAPYKPKLNETDTKKLKGVSSATSIWATGVLRTERSVEDWFREYENSITRPVPTQILFANYNTKKAWLFQQQSNGTWSKSGEFTIPGSATAFARAWGIIPKNGELKGNVIMTDKNYVDFPANARPITLGVEELFPVIKYNEVKFNPQMYATAYNTKLFWWGQKANVSSLTYGECGVRSVDFMTGLCTIERVYK</sequence>
<dbReference type="EMBL" id="MN689503">
    <property type="protein sequence ID" value="QGT52379.1"/>
    <property type="molecule type" value="Genomic_DNA"/>
</dbReference>
<accession>A0A650EQZ1</accession>
<name>A0A650EQZ1_9CAUD</name>
<feature type="unsure residue" description="D or N" evidence="2">
    <location>
        <position position="351"/>
    </location>
</feature>